<dbReference type="AlphaFoldDB" id="A0AAV1RVY3"/>
<protein>
    <submittedName>
        <fullName evidence="1">Uncharacterized protein</fullName>
    </submittedName>
</protein>
<sequence length="75" mass="8489">KEKEGDGPQVILVEFYIHLHTKKSFKRLSVPLLGPEGGIVPFGSKFRIMGPNLLASLADRYWSPRRVACRMLQHA</sequence>
<accession>A0AAV1RVY3</accession>
<dbReference type="Proteomes" id="UP001314170">
    <property type="component" value="Unassembled WGS sequence"/>
</dbReference>
<gene>
    <name evidence="1" type="ORF">DCAF_LOCUS15029</name>
</gene>
<feature type="non-terminal residue" evidence="1">
    <location>
        <position position="1"/>
    </location>
</feature>
<reference evidence="1 2" key="1">
    <citation type="submission" date="2024-01" db="EMBL/GenBank/DDBJ databases">
        <authorList>
            <person name="Waweru B."/>
        </authorList>
    </citation>
    <scope>NUCLEOTIDE SEQUENCE [LARGE SCALE GENOMIC DNA]</scope>
</reference>
<evidence type="ECO:0000313" key="2">
    <source>
        <dbReference type="Proteomes" id="UP001314170"/>
    </source>
</evidence>
<evidence type="ECO:0000313" key="1">
    <source>
        <dbReference type="EMBL" id="CAK7339951.1"/>
    </source>
</evidence>
<dbReference type="EMBL" id="CAWUPB010001159">
    <property type="protein sequence ID" value="CAK7339951.1"/>
    <property type="molecule type" value="Genomic_DNA"/>
</dbReference>
<proteinExistence type="predicted"/>
<name>A0AAV1RVY3_9ROSI</name>
<keyword evidence="2" id="KW-1185">Reference proteome</keyword>
<organism evidence="1 2">
    <name type="scientific">Dovyalis caffra</name>
    <dbReference type="NCBI Taxonomy" id="77055"/>
    <lineage>
        <taxon>Eukaryota</taxon>
        <taxon>Viridiplantae</taxon>
        <taxon>Streptophyta</taxon>
        <taxon>Embryophyta</taxon>
        <taxon>Tracheophyta</taxon>
        <taxon>Spermatophyta</taxon>
        <taxon>Magnoliopsida</taxon>
        <taxon>eudicotyledons</taxon>
        <taxon>Gunneridae</taxon>
        <taxon>Pentapetalae</taxon>
        <taxon>rosids</taxon>
        <taxon>fabids</taxon>
        <taxon>Malpighiales</taxon>
        <taxon>Salicaceae</taxon>
        <taxon>Flacourtieae</taxon>
        <taxon>Dovyalis</taxon>
    </lineage>
</organism>
<comment type="caution">
    <text evidence="1">The sequence shown here is derived from an EMBL/GenBank/DDBJ whole genome shotgun (WGS) entry which is preliminary data.</text>
</comment>